<comment type="function">
    <text evidence="1">Catalyzes an amino-pyrimidine hydrolysis reaction at the C5' of the pyrimidine moiety of thiamine compounds, a reaction that is part of a thiamine salvage pathway. Thus, catalyzes the conversion of 4-amino-5-aminomethyl-2-methylpyrimidine to 4-amino-5-hydroxymethyl-2-methylpyrimidine (HMP).</text>
</comment>
<feature type="domain" description="Thiaminase-2/PQQC" evidence="3">
    <location>
        <begin position="16"/>
        <end position="214"/>
    </location>
</feature>
<evidence type="ECO:0000313" key="4">
    <source>
        <dbReference type="EMBL" id="SDD36267.1"/>
    </source>
</evidence>
<evidence type="ECO:0000256" key="2">
    <source>
        <dbReference type="PIRSR" id="PIRSR003170-1"/>
    </source>
</evidence>
<comment type="similarity">
    <text evidence="1">Belongs to the TenA family.</text>
</comment>
<dbReference type="GO" id="GO:0009229">
    <property type="term" value="P:thiamine diphosphate biosynthetic process"/>
    <property type="evidence" value="ECO:0007669"/>
    <property type="project" value="UniProtKB-UniPathway"/>
</dbReference>
<dbReference type="PANTHER" id="PTHR43198">
    <property type="entry name" value="BIFUNCTIONAL TH2 PROTEIN"/>
    <property type="match status" value="1"/>
</dbReference>
<dbReference type="Gene3D" id="1.20.910.10">
    <property type="entry name" value="Heme oxygenase-like"/>
    <property type="match status" value="1"/>
</dbReference>
<dbReference type="InterPro" id="IPR004305">
    <property type="entry name" value="Thiaminase-2/PQQC"/>
</dbReference>
<evidence type="ECO:0000313" key="5">
    <source>
        <dbReference type="Proteomes" id="UP000199344"/>
    </source>
</evidence>
<dbReference type="SUPFAM" id="SSF48613">
    <property type="entry name" value="Heme oxygenase-like"/>
    <property type="match status" value="1"/>
</dbReference>
<dbReference type="GO" id="GO:0005829">
    <property type="term" value="C:cytosol"/>
    <property type="evidence" value="ECO:0007669"/>
    <property type="project" value="TreeGrafter"/>
</dbReference>
<dbReference type="GO" id="GO:0050334">
    <property type="term" value="F:thiaminase activity"/>
    <property type="evidence" value="ECO:0007669"/>
    <property type="project" value="UniProtKB-UniRule"/>
</dbReference>
<dbReference type="STRING" id="591205.SAMN05421538_101458"/>
<dbReference type="OrthoDB" id="34166at2"/>
<dbReference type="EMBL" id="FNAH01000001">
    <property type="protein sequence ID" value="SDD36267.1"/>
    <property type="molecule type" value="Genomic_DNA"/>
</dbReference>
<keyword evidence="5" id="KW-1185">Reference proteome</keyword>
<comment type="catalytic activity">
    <reaction evidence="1">
        <text>thiamine + H2O = 5-(2-hydroxyethyl)-4-methylthiazole + 4-amino-5-hydroxymethyl-2-methylpyrimidine + H(+)</text>
        <dbReference type="Rhea" id="RHEA:17509"/>
        <dbReference type="ChEBI" id="CHEBI:15377"/>
        <dbReference type="ChEBI" id="CHEBI:15378"/>
        <dbReference type="ChEBI" id="CHEBI:16892"/>
        <dbReference type="ChEBI" id="CHEBI:17957"/>
        <dbReference type="ChEBI" id="CHEBI:18385"/>
        <dbReference type="EC" id="3.5.99.2"/>
    </reaction>
</comment>
<comment type="catalytic activity">
    <reaction evidence="1">
        <text>4-amino-5-aminomethyl-2-methylpyrimidine + H2O = 4-amino-5-hydroxymethyl-2-methylpyrimidine + NH4(+)</text>
        <dbReference type="Rhea" id="RHEA:31799"/>
        <dbReference type="ChEBI" id="CHEBI:15377"/>
        <dbReference type="ChEBI" id="CHEBI:16892"/>
        <dbReference type="ChEBI" id="CHEBI:28938"/>
        <dbReference type="ChEBI" id="CHEBI:63416"/>
        <dbReference type="EC" id="3.5.99.2"/>
    </reaction>
</comment>
<dbReference type="Pfam" id="PF03070">
    <property type="entry name" value="TENA_THI-4"/>
    <property type="match status" value="1"/>
</dbReference>
<dbReference type="AlphaFoldDB" id="A0A1G6U6P7"/>
<keyword evidence="1" id="KW-0784">Thiamine biosynthesis</keyword>
<dbReference type="InterPro" id="IPR026285">
    <property type="entry name" value="TenA_E"/>
</dbReference>
<evidence type="ECO:0000256" key="1">
    <source>
        <dbReference type="PIRNR" id="PIRNR003170"/>
    </source>
</evidence>
<organism evidence="4 5">
    <name type="scientific">Paracoccus isoporae</name>
    <dbReference type="NCBI Taxonomy" id="591205"/>
    <lineage>
        <taxon>Bacteria</taxon>
        <taxon>Pseudomonadati</taxon>
        <taxon>Pseudomonadota</taxon>
        <taxon>Alphaproteobacteria</taxon>
        <taxon>Rhodobacterales</taxon>
        <taxon>Paracoccaceae</taxon>
        <taxon>Paracoccus</taxon>
    </lineage>
</organism>
<dbReference type="InterPro" id="IPR050967">
    <property type="entry name" value="Thiamine_Salvage_TenA"/>
</dbReference>
<dbReference type="RefSeq" id="WP_090520454.1">
    <property type="nucleotide sequence ID" value="NZ_FNAH01000001.1"/>
</dbReference>
<sequence>MSFTQQLRRDTAQLRQQILDMPFNRDLAAGTLPQEVFRGYIVQDAHYLEGFARALAMAAAKAPDADAVAQLAGSAIKAISVERGLHGEYMAQFGVSAEEYEATEISEACDHYVSFLLRMVATDDFAVGLTALLPCFWIYHEVGQKIAAEAVPGNRYQAWIDTYASEDFADGVQRMLELIDRTAAASSDATRARMQRSFARSCWHEWHFWDSAYHMRGWLAPDAEPSAKRMPAIAE</sequence>
<dbReference type="CDD" id="cd19365">
    <property type="entry name" value="TenA_C-like"/>
    <property type="match status" value="1"/>
</dbReference>
<feature type="active site" description="Proton donor" evidence="2">
    <location>
        <position position="205"/>
    </location>
</feature>
<accession>A0A1G6U6P7</accession>
<dbReference type="Proteomes" id="UP000199344">
    <property type="component" value="Unassembled WGS sequence"/>
</dbReference>
<proteinExistence type="inferred from homology"/>
<reference evidence="4 5" key="1">
    <citation type="submission" date="2016-10" db="EMBL/GenBank/DDBJ databases">
        <authorList>
            <person name="de Groot N.N."/>
        </authorList>
    </citation>
    <scope>NUCLEOTIDE SEQUENCE [LARGE SCALE GENOMIC DNA]</scope>
    <source>
        <strain evidence="4 5">DSM 22220</strain>
    </source>
</reference>
<dbReference type="PANTHER" id="PTHR43198:SF2">
    <property type="entry name" value="SI:CH1073-67J19.1-RELATED"/>
    <property type="match status" value="1"/>
</dbReference>
<dbReference type="GO" id="GO:0009228">
    <property type="term" value="P:thiamine biosynthetic process"/>
    <property type="evidence" value="ECO:0007669"/>
    <property type="project" value="UniProtKB-KW"/>
</dbReference>
<dbReference type="PIRSF" id="PIRSF003170">
    <property type="entry name" value="Pet18p"/>
    <property type="match status" value="1"/>
</dbReference>
<dbReference type="UniPathway" id="UPA00060"/>
<evidence type="ECO:0000259" key="3">
    <source>
        <dbReference type="Pfam" id="PF03070"/>
    </source>
</evidence>
<dbReference type="NCBIfam" id="TIGR04306">
    <property type="entry name" value="salvage_TenA"/>
    <property type="match status" value="1"/>
</dbReference>
<keyword evidence="1" id="KW-0378">Hydrolase</keyword>
<dbReference type="EC" id="3.5.99.2" evidence="1"/>
<name>A0A1G6U6P7_9RHOB</name>
<protein>
    <recommendedName>
        <fullName evidence="1">Aminopyrimidine aminohydrolase</fullName>
        <ecNumber evidence="1">3.5.99.2</ecNumber>
    </recommendedName>
</protein>
<dbReference type="InterPro" id="IPR027574">
    <property type="entry name" value="Thiaminase_II"/>
</dbReference>
<dbReference type="InterPro" id="IPR016084">
    <property type="entry name" value="Haem_Oase-like_multi-hlx"/>
</dbReference>
<gene>
    <name evidence="4" type="ORF">SAMN05421538_101458</name>
</gene>
<comment type="pathway">
    <text evidence="1">Cofactor biosynthesis; thiamine diphosphate biosynthesis.</text>
</comment>